<sequence>MDNSKDIDDIPNPSDILRRMAEKVSALEVDHSMAAIRYYRSGLEMVRMADMYLKQGNLKEAYILYLRFITLFLEKIRKHPGWALLPNQNKKEASEKLKEAIPKAEKLKQLLLQQYEQDYQQKVSRLLEIERQRKIAAEQDARKLELEKQKQQQLLKQKQETVIPINRMTSDVVTGPIVPLDSITYPDSDSTYSNNQISQPSAPTIDQSENLAGLTLRDQKSESSRLPTFDRSTKPASLLNLSVQSHRGLRIVAVPSRLVERFLILAHASTLQNIETCGILAGHMDQNQLVISHLIIPHQIGTPDSCTTQNEEEVFIYQDEHNLITLGWIHTHPSQTAFLSSVDLHTHCAYQMMMPEAIAIVCAPRYKDNSIFCLTHNYGLDFIAKCKKDGFHPHPSEPPLFMVAEHARLESDLPVEVIDLRR</sequence>
<dbReference type="Proteomes" id="UP001219518">
    <property type="component" value="Unassembled WGS sequence"/>
</dbReference>
<keyword evidence="8" id="KW-0482">Metalloprotease</keyword>
<dbReference type="InterPro" id="IPR015063">
    <property type="entry name" value="USP8_dimer"/>
</dbReference>
<dbReference type="GO" id="GO:0140492">
    <property type="term" value="F:metal-dependent deubiquitinase activity"/>
    <property type="evidence" value="ECO:0007669"/>
    <property type="project" value="InterPro"/>
</dbReference>
<keyword evidence="4" id="KW-0479">Metal-binding</keyword>
<keyword evidence="5" id="KW-0833">Ubl conjugation pathway</keyword>
<comment type="similarity">
    <text evidence="2">Belongs to the peptidase M67C family.</text>
</comment>
<dbReference type="PROSITE" id="PS50249">
    <property type="entry name" value="MPN"/>
    <property type="match status" value="1"/>
</dbReference>
<proteinExistence type="inferred from homology"/>
<dbReference type="GO" id="GO:0005768">
    <property type="term" value="C:endosome"/>
    <property type="evidence" value="ECO:0007669"/>
    <property type="project" value="TreeGrafter"/>
</dbReference>
<evidence type="ECO:0000256" key="6">
    <source>
        <dbReference type="ARBA" id="ARBA00022801"/>
    </source>
</evidence>
<comment type="cofactor">
    <cofactor evidence="1">
        <name>Zn(2+)</name>
        <dbReference type="ChEBI" id="CHEBI:29105"/>
    </cofactor>
</comment>
<dbReference type="PANTHER" id="PTHR12947">
    <property type="entry name" value="AMSH-LIKE PROTEASE"/>
    <property type="match status" value="1"/>
</dbReference>
<dbReference type="SUPFAM" id="SSF140856">
    <property type="entry name" value="USP8 N-terminal domain-like"/>
    <property type="match status" value="1"/>
</dbReference>
<dbReference type="SMART" id="SM00232">
    <property type="entry name" value="JAB_MPN"/>
    <property type="match status" value="1"/>
</dbReference>
<feature type="coiled-coil region" evidence="9">
    <location>
        <begin position="87"/>
        <end position="161"/>
    </location>
</feature>
<dbReference type="SUPFAM" id="SSF102712">
    <property type="entry name" value="JAB1/MPN domain"/>
    <property type="match status" value="1"/>
</dbReference>
<accession>A0AAE1H334</accession>
<evidence type="ECO:0000313" key="12">
    <source>
        <dbReference type="Proteomes" id="UP001219518"/>
    </source>
</evidence>
<keyword evidence="12" id="KW-1185">Reference proteome</keyword>
<dbReference type="GO" id="GO:0070536">
    <property type="term" value="P:protein K63-linked deubiquitination"/>
    <property type="evidence" value="ECO:0007669"/>
    <property type="project" value="InterPro"/>
</dbReference>
<evidence type="ECO:0000256" key="3">
    <source>
        <dbReference type="ARBA" id="ARBA00022670"/>
    </source>
</evidence>
<evidence type="ECO:0000256" key="4">
    <source>
        <dbReference type="ARBA" id="ARBA00022723"/>
    </source>
</evidence>
<comment type="caution">
    <text evidence="11">The sequence shown here is derived from an EMBL/GenBank/DDBJ whole genome shotgun (WGS) entry which is preliminary data.</text>
</comment>
<dbReference type="FunFam" id="3.40.140.10:FF:000010">
    <property type="entry name" value="AMSH-like protease isoform X1"/>
    <property type="match status" value="1"/>
</dbReference>
<reference evidence="11" key="1">
    <citation type="submission" date="2021-07" db="EMBL/GenBank/DDBJ databases">
        <authorList>
            <person name="Catto M.A."/>
            <person name="Jacobson A."/>
            <person name="Kennedy G."/>
            <person name="Labadie P."/>
            <person name="Hunt B.G."/>
            <person name="Srinivasan R."/>
        </authorList>
    </citation>
    <scope>NUCLEOTIDE SEQUENCE</scope>
    <source>
        <strain evidence="11">PL_HMW_Pooled</strain>
        <tissue evidence="11">Head</tissue>
    </source>
</reference>
<reference evidence="11" key="2">
    <citation type="journal article" date="2023" name="BMC Genomics">
        <title>Pest status, molecular evolution, and epigenetic factors derived from the genome assembly of Frankliniella fusca, a thysanopteran phytovirus vector.</title>
        <authorList>
            <person name="Catto M.A."/>
            <person name="Labadie P.E."/>
            <person name="Jacobson A.L."/>
            <person name="Kennedy G.G."/>
            <person name="Srinivasan R."/>
            <person name="Hunt B.G."/>
        </authorList>
    </citation>
    <scope>NUCLEOTIDE SEQUENCE</scope>
    <source>
        <strain evidence="11">PL_HMW_Pooled</strain>
    </source>
</reference>
<evidence type="ECO:0000256" key="9">
    <source>
        <dbReference type="SAM" id="Coils"/>
    </source>
</evidence>
<evidence type="ECO:0000259" key="10">
    <source>
        <dbReference type="PROSITE" id="PS50249"/>
    </source>
</evidence>
<evidence type="ECO:0000256" key="5">
    <source>
        <dbReference type="ARBA" id="ARBA00022786"/>
    </source>
</evidence>
<keyword evidence="9" id="KW-0175">Coiled coil</keyword>
<dbReference type="Pfam" id="PF08969">
    <property type="entry name" value="USP8_dimer"/>
    <property type="match status" value="1"/>
</dbReference>
<dbReference type="GO" id="GO:0016020">
    <property type="term" value="C:membrane"/>
    <property type="evidence" value="ECO:0007669"/>
    <property type="project" value="TreeGrafter"/>
</dbReference>
<dbReference type="PANTHER" id="PTHR12947:SF13">
    <property type="entry name" value="FI19924P1"/>
    <property type="match status" value="1"/>
</dbReference>
<evidence type="ECO:0000256" key="7">
    <source>
        <dbReference type="ARBA" id="ARBA00022833"/>
    </source>
</evidence>
<dbReference type="GO" id="GO:0046872">
    <property type="term" value="F:metal ion binding"/>
    <property type="evidence" value="ECO:0007669"/>
    <property type="project" value="UniProtKB-KW"/>
</dbReference>
<evidence type="ECO:0000256" key="8">
    <source>
        <dbReference type="ARBA" id="ARBA00023049"/>
    </source>
</evidence>
<evidence type="ECO:0000256" key="1">
    <source>
        <dbReference type="ARBA" id="ARBA00001947"/>
    </source>
</evidence>
<name>A0AAE1H334_9NEOP</name>
<dbReference type="AlphaFoldDB" id="A0AAE1H334"/>
<keyword evidence="3" id="KW-0645">Protease</keyword>
<dbReference type="InterPro" id="IPR044098">
    <property type="entry name" value="STAMBP/STALP-like_MPN"/>
</dbReference>
<dbReference type="EMBL" id="JAHWGI010000299">
    <property type="protein sequence ID" value="KAK3912720.1"/>
    <property type="molecule type" value="Genomic_DNA"/>
</dbReference>
<dbReference type="Gene3D" id="3.40.140.10">
    <property type="entry name" value="Cytidine Deaminase, domain 2"/>
    <property type="match status" value="1"/>
</dbReference>
<dbReference type="Pfam" id="PF01398">
    <property type="entry name" value="JAB"/>
    <property type="match status" value="1"/>
</dbReference>
<dbReference type="InterPro" id="IPR037518">
    <property type="entry name" value="MPN"/>
</dbReference>
<feature type="domain" description="MPN" evidence="10">
    <location>
        <begin position="252"/>
        <end position="380"/>
    </location>
</feature>
<evidence type="ECO:0000313" key="11">
    <source>
        <dbReference type="EMBL" id="KAK3912720.1"/>
    </source>
</evidence>
<evidence type="ECO:0000256" key="2">
    <source>
        <dbReference type="ARBA" id="ARBA00010981"/>
    </source>
</evidence>
<keyword evidence="6" id="KW-0378">Hydrolase</keyword>
<dbReference type="InterPro" id="IPR000555">
    <property type="entry name" value="JAMM/MPN+_dom"/>
</dbReference>
<gene>
    <name evidence="11" type="ORF">KUF71_022308</name>
</gene>
<dbReference type="Gene3D" id="1.20.58.80">
    <property type="entry name" value="Phosphotransferase system, lactose/cellobiose-type IIA subunit"/>
    <property type="match status" value="1"/>
</dbReference>
<keyword evidence="7" id="KW-0862">Zinc</keyword>
<organism evidence="11 12">
    <name type="scientific">Frankliniella fusca</name>
    <dbReference type="NCBI Taxonomy" id="407009"/>
    <lineage>
        <taxon>Eukaryota</taxon>
        <taxon>Metazoa</taxon>
        <taxon>Ecdysozoa</taxon>
        <taxon>Arthropoda</taxon>
        <taxon>Hexapoda</taxon>
        <taxon>Insecta</taxon>
        <taxon>Pterygota</taxon>
        <taxon>Neoptera</taxon>
        <taxon>Paraneoptera</taxon>
        <taxon>Thysanoptera</taxon>
        <taxon>Terebrantia</taxon>
        <taxon>Thripoidea</taxon>
        <taxon>Thripidae</taxon>
        <taxon>Frankliniella</taxon>
    </lineage>
</organism>
<dbReference type="GO" id="GO:0006508">
    <property type="term" value="P:proteolysis"/>
    <property type="evidence" value="ECO:0007669"/>
    <property type="project" value="UniProtKB-KW"/>
</dbReference>
<dbReference type="GO" id="GO:0061578">
    <property type="term" value="F:K63-linked deubiquitinase activity"/>
    <property type="evidence" value="ECO:0007669"/>
    <property type="project" value="InterPro"/>
</dbReference>
<protein>
    <submittedName>
        <fullName evidence="11">STAM-binding protein-like A</fullName>
    </submittedName>
</protein>
<dbReference type="CDD" id="cd08066">
    <property type="entry name" value="MPN_AMSH_like"/>
    <property type="match status" value="1"/>
</dbReference>